<comment type="caution">
    <text evidence="2">The sequence shown here is derived from an EMBL/GenBank/DDBJ whole genome shotgun (WGS) entry which is preliminary data.</text>
</comment>
<dbReference type="EMBL" id="JBBPHU010000015">
    <property type="protein sequence ID" value="KAK7510146.1"/>
    <property type="molecule type" value="Genomic_DNA"/>
</dbReference>
<name>A0ABR1KBC6_9PEZI</name>
<dbReference type="Proteomes" id="UP001363622">
    <property type="component" value="Unassembled WGS sequence"/>
</dbReference>
<reference evidence="2 3" key="1">
    <citation type="submission" date="2024-04" db="EMBL/GenBank/DDBJ databases">
        <title>Phyllosticta paracitricarpa is synonymous to the EU quarantine fungus P. citricarpa based on phylogenomic analyses.</title>
        <authorList>
            <consortium name="Lawrence Berkeley National Laboratory"/>
            <person name="Van Ingen-Buijs V.A."/>
            <person name="Van Westerhoven A.C."/>
            <person name="Haridas S."/>
            <person name="Skiadas P."/>
            <person name="Martin F."/>
            <person name="Groenewald J.Z."/>
            <person name="Crous P.W."/>
            <person name="Seidl M.F."/>
        </authorList>
    </citation>
    <scope>NUCLEOTIDE SEQUENCE [LARGE SCALE GENOMIC DNA]</scope>
    <source>
        <strain evidence="2 3">CBS 123371</strain>
    </source>
</reference>
<evidence type="ECO:0000256" key="1">
    <source>
        <dbReference type="SAM" id="MobiDB-lite"/>
    </source>
</evidence>
<feature type="compositionally biased region" description="Basic and acidic residues" evidence="1">
    <location>
        <begin position="639"/>
        <end position="656"/>
    </location>
</feature>
<proteinExistence type="predicted"/>
<evidence type="ECO:0000313" key="3">
    <source>
        <dbReference type="Proteomes" id="UP001363622"/>
    </source>
</evidence>
<feature type="region of interest" description="Disordered" evidence="1">
    <location>
        <begin position="601"/>
        <end position="698"/>
    </location>
</feature>
<gene>
    <name evidence="2" type="ORF">IWZ03DRAFT_82424</name>
</gene>
<keyword evidence="3" id="KW-1185">Reference proteome</keyword>
<feature type="compositionally biased region" description="Polar residues" evidence="1">
    <location>
        <begin position="626"/>
        <end position="638"/>
    </location>
</feature>
<feature type="compositionally biased region" description="Acidic residues" evidence="1">
    <location>
        <begin position="657"/>
        <end position="681"/>
    </location>
</feature>
<sequence>MRTAEIVDVKPAGVFLFVCLSNKLRGPGPPSSGPGSGPPRALVFFRNSNETRRVALASAQPPASHLFHHLRHPPPIAAVSLTPSSVQWACDSMPSTRDDSPILPEWLSPEQRAFIVYVWCSSYMDKDDLDKFFLAADHRYFFKRKYRLCLVRNFEIHGYQPRHPSLREPNHPLFVYDTDLPCTPASCATVSIELDEHSVKDASTCLLRVNGWGEAEKYGEVRCYWQNALLLALAVQDKRTDVRILQCLAAFNGGVVPTQGGRRKWIMESRVPEELTRRQMPPAPENEPGGYVPCAVFVTGKVRRKVLNRFLEELNMRDLIHRVSIVNIDMKRDTTYHFVERPPLVGKLPKAFRGLTLGAIREFITEHCREADLNPRYFVILDGLTCQRLPAMRGQKFERRSGLRLNCIVGDAHCDDGGGPLALRCTFNSCADILDDIMTTGATLQQYADEAAIMRCGCYCFSINHDGTVLFPQAETALRPVLEAEETYSRDVTSELRGLQRKVEQHQLTGDPADCPPELSQPDVGEHPPSPMKAAARSRLSQWIEQDDSDIVPASLLPEVEVIPRRRAHYSPDPDYIYDTIISHDHPLGATQPHARSISCGCLDEDGMPQQQKDSPHSGRYYDSGIGSSQHTTNPSSRADSESPSKKRKVDSMMDREGEDDEEDSDVEDDDEDDGVEDDDFYGIKLPECTGFTQMSCD</sequence>
<protein>
    <submittedName>
        <fullName evidence="2">Uncharacterized protein</fullName>
    </submittedName>
</protein>
<evidence type="ECO:0000313" key="2">
    <source>
        <dbReference type="EMBL" id="KAK7510146.1"/>
    </source>
</evidence>
<accession>A0ABR1KBC6</accession>
<feature type="region of interest" description="Disordered" evidence="1">
    <location>
        <begin position="505"/>
        <end position="535"/>
    </location>
</feature>
<organism evidence="2 3">
    <name type="scientific">Phyllosticta citriasiana</name>
    <dbReference type="NCBI Taxonomy" id="595635"/>
    <lineage>
        <taxon>Eukaryota</taxon>
        <taxon>Fungi</taxon>
        <taxon>Dikarya</taxon>
        <taxon>Ascomycota</taxon>
        <taxon>Pezizomycotina</taxon>
        <taxon>Dothideomycetes</taxon>
        <taxon>Dothideomycetes incertae sedis</taxon>
        <taxon>Botryosphaeriales</taxon>
        <taxon>Phyllostictaceae</taxon>
        <taxon>Phyllosticta</taxon>
    </lineage>
</organism>